<dbReference type="Proteomes" id="UP000799302">
    <property type="component" value="Unassembled WGS sequence"/>
</dbReference>
<name>A0A6A6UAZ9_9PEZI</name>
<evidence type="ECO:0000313" key="2">
    <source>
        <dbReference type="Proteomes" id="UP000799302"/>
    </source>
</evidence>
<gene>
    <name evidence="1" type="ORF">BT63DRAFT_456412</name>
</gene>
<sequence>MMKPGAEDVLRVEDLGKYIPLQSWQNIFVNEKGKVVAFIDCDELDVLAAAMGYVAPPIFLYANWVCGYYHFVDSLTILESSIKEMKANPKRLNVFLFQQEGVSEQDLRHARLSHVLAAIWAVLKNEFATGGLEWLIMKTLSQFLLLSSTNEEKCLEILQTQESVLTVVNAWMEFESL</sequence>
<dbReference type="AlphaFoldDB" id="A0A6A6UAZ9"/>
<dbReference type="OrthoDB" id="5412996at2759"/>
<proteinExistence type="predicted"/>
<evidence type="ECO:0000313" key="1">
    <source>
        <dbReference type="EMBL" id="KAF2668771.1"/>
    </source>
</evidence>
<accession>A0A6A6UAZ9</accession>
<organism evidence="1 2">
    <name type="scientific">Microthyrium microscopicum</name>
    <dbReference type="NCBI Taxonomy" id="703497"/>
    <lineage>
        <taxon>Eukaryota</taxon>
        <taxon>Fungi</taxon>
        <taxon>Dikarya</taxon>
        <taxon>Ascomycota</taxon>
        <taxon>Pezizomycotina</taxon>
        <taxon>Dothideomycetes</taxon>
        <taxon>Dothideomycetes incertae sedis</taxon>
        <taxon>Microthyriales</taxon>
        <taxon>Microthyriaceae</taxon>
        <taxon>Microthyrium</taxon>
    </lineage>
</organism>
<reference evidence="1" key="1">
    <citation type="journal article" date="2020" name="Stud. Mycol.">
        <title>101 Dothideomycetes genomes: a test case for predicting lifestyles and emergence of pathogens.</title>
        <authorList>
            <person name="Haridas S."/>
            <person name="Albert R."/>
            <person name="Binder M."/>
            <person name="Bloem J."/>
            <person name="Labutti K."/>
            <person name="Salamov A."/>
            <person name="Andreopoulos B."/>
            <person name="Baker S."/>
            <person name="Barry K."/>
            <person name="Bills G."/>
            <person name="Bluhm B."/>
            <person name="Cannon C."/>
            <person name="Castanera R."/>
            <person name="Culley D."/>
            <person name="Daum C."/>
            <person name="Ezra D."/>
            <person name="Gonzalez J."/>
            <person name="Henrissat B."/>
            <person name="Kuo A."/>
            <person name="Liang C."/>
            <person name="Lipzen A."/>
            <person name="Lutzoni F."/>
            <person name="Magnuson J."/>
            <person name="Mondo S."/>
            <person name="Nolan M."/>
            <person name="Ohm R."/>
            <person name="Pangilinan J."/>
            <person name="Park H.-J."/>
            <person name="Ramirez L."/>
            <person name="Alfaro M."/>
            <person name="Sun H."/>
            <person name="Tritt A."/>
            <person name="Yoshinaga Y."/>
            <person name="Zwiers L.-H."/>
            <person name="Turgeon B."/>
            <person name="Goodwin S."/>
            <person name="Spatafora J."/>
            <person name="Crous P."/>
            <person name="Grigoriev I."/>
        </authorList>
    </citation>
    <scope>NUCLEOTIDE SEQUENCE</scope>
    <source>
        <strain evidence="1">CBS 115976</strain>
    </source>
</reference>
<keyword evidence="2" id="KW-1185">Reference proteome</keyword>
<protein>
    <submittedName>
        <fullName evidence="1">Uncharacterized protein</fullName>
    </submittedName>
</protein>
<dbReference type="EMBL" id="MU004236">
    <property type="protein sequence ID" value="KAF2668771.1"/>
    <property type="molecule type" value="Genomic_DNA"/>
</dbReference>